<accession>A0A0A9B095</accession>
<name>A0A0A9B095_ARUDO</name>
<dbReference type="EMBL" id="GBRH01240471">
    <property type="protein sequence ID" value="JAD57424.1"/>
    <property type="molecule type" value="Transcribed_RNA"/>
</dbReference>
<reference evidence="1" key="2">
    <citation type="journal article" date="2015" name="Data Brief">
        <title>Shoot transcriptome of the giant reed, Arundo donax.</title>
        <authorList>
            <person name="Barrero R.A."/>
            <person name="Guerrero F.D."/>
            <person name="Moolhuijzen P."/>
            <person name="Goolsby J.A."/>
            <person name="Tidwell J."/>
            <person name="Bellgard S.E."/>
            <person name="Bellgard M.I."/>
        </authorList>
    </citation>
    <scope>NUCLEOTIDE SEQUENCE</scope>
    <source>
        <tissue evidence="1">Shoot tissue taken approximately 20 cm above the soil surface</tissue>
    </source>
</reference>
<protein>
    <submittedName>
        <fullName evidence="1">Pco089553b</fullName>
    </submittedName>
</protein>
<organism evidence="1">
    <name type="scientific">Arundo donax</name>
    <name type="common">Giant reed</name>
    <name type="synonym">Donax arundinaceus</name>
    <dbReference type="NCBI Taxonomy" id="35708"/>
    <lineage>
        <taxon>Eukaryota</taxon>
        <taxon>Viridiplantae</taxon>
        <taxon>Streptophyta</taxon>
        <taxon>Embryophyta</taxon>
        <taxon>Tracheophyta</taxon>
        <taxon>Spermatophyta</taxon>
        <taxon>Magnoliopsida</taxon>
        <taxon>Liliopsida</taxon>
        <taxon>Poales</taxon>
        <taxon>Poaceae</taxon>
        <taxon>PACMAD clade</taxon>
        <taxon>Arundinoideae</taxon>
        <taxon>Arundineae</taxon>
        <taxon>Arundo</taxon>
    </lineage>
</organism>
<dbReference type="AlphaFoldDB" id="A0A0A9B095"/>
<evidence type="ECO:0000313" key="1">
    <source>
        <dbReference type="EMBL" id="JAD57424.1"/>
    </source>
</evidence>
<proteinExistence type="predicted"/>
<reference evidence="1" key="1">
    <citation type="submission" date="2014-09" db="EMBL/GenBank/DDBJ databases">
        <authorList>
            <person name="Magalhaes I.L.F."/>
            <person name="Oliveira U."/>
            <person name="Santos F.R."/>
            <person name="Vidigal T.H.D.A."/>
            <person name="Brescovit A.D."/>
            <person name="Santos A.J."/>
        </authorList>
    </citation>
    <scope>NUCLEOTIDE SEQUENCE</scope>
    <source>
        <tissue evidence="1">Shoot tissue taken approximately 20 cm above the soil surface</tissue>
    </source>
</reference>
<sequence length="59" mass="6457">MLRASMRMLGTISTISSSATNSTLEGEKMERCGSDCPAMATRWMAEIPNPRQPEHTKAS</sequence>